<dbReference type="EMBL" id="JBHSKI010000011">
    <property type="protein sequence ID" value="MFC5173650.1"/>
    <property type="molecule type" value="Genomic_DNA"/>
</dbReference>
<accession>A0ABW0B8W0</accession>
<organism evidence="1 2">
    <name type="scientific">Streptomyces mutomycini</name>
    <dbReference type="NCBI Taxonomy" id="284036"/>
    <lineage>
        <taxon>Bacteria</taxon>
        <taxon>Bacillati</taxon>
        <taxon>Actinomycetota</taxon>
        <taxon>Actinomycetes</taxon>
        <taxon>Kitasatosporales</taxon>
        <taxon>Streptomycetaceae</taxon>
        <taxon>Streptomyces</taxon>
    </lineage>
</organism>
<sequence length="119" mass="13342">MKTGRGAGQGRHWVKSTTWETLLDGDRRVCAACGTAVRSYRYRFHPPESPSFERCIGLAWCSGCRVYSGSMVHVSRGQVLVDALASLPWDRRERVERSETKLVGYLDEWLGSEEAPPAP</sequence>
<dbReference type="Proteomes" id="UP001596208">
    <property type="component" value="Unassembled WGS sequence"/>
</dbReference>
<reference evidence="2" key="1">
    <citation type="journal article" date="2019" name="Int. J. Syst. Evol. Microbiol.">
        <title>The Global Catalogue of Microorganisms (GCM) 10K type strain sequencing project: providing services to taxonomists for standard genome sequencing and annotation.</title>
        <authorList>
            <consortium name="The Broad Institute Genomics Platform"/>
            <consortium name="The Broad Institute Genome Sequencing Center for Infectious Disease"/>
            <person name="Wu L."/>
            <person name="Ma J."/>
        </authorList>
    </citation>
    <scope>NUCLEOTIDE SEQUENCE [LARGE SCALE GENOMIC DNA]</scope>
    <source>
        <strain evidence="2">CGMCC 4.1721</strain>
    </source>
</reference>
<name>A0ABW0B8W0_9ACTN</name>
<gene>
    <name evidence="1" type="ORF">ACFPRK_24080</name>
</gene>
<keyword evidence="2" id="KW-1185">Reference proteome</keyword>
<evidence type="ECO:0000313" key="2">
    <source>
        <dbReference type="Proteomes" id="UP001596208"/>
    </source>
</evidence>
<proteinExistence type="predicted"/>
<protein>
    <submittedName>
        <fullName evidence="1">Uncharacterized protein</fullName>
    </submittedName>
</protein>
<comment type="caution">
    <text evidence="1">The sequence shown here is derived from an EMBL/GenBank/DDBJ whole genome shotgun (WGS) entry which is preliminary data.</text>
</comment>
<dbReference type="RefSeq" id="WP_141695642.1">
    <property type="nucleotide sequence ID" value="NZ_MAPV01000152.1"/>
</dbReference>
<evidence type="ECO:0000313" key="1">
    <source>
        <dbReference type="EMBL" id="MFC5173650.1"/>
    </source>
</evidence>